<protein>
    <submittedName>
        <fullName evidence="2">Uncharacterized protein</fullName>
    </submittedName>
</protein>
<feature type="compositionally biased region" description="Basic and acidic residues" evidence="1">
    <location>
        <begin position="47"/>
        <end position="57"/>
    </location>
</feature>
<proteinExistence type="predicted"/>
<dbReference type="EMBL" id="BAABKX010000001">
    <property type="protein sequence ID" value="GAA5044376.1"/>
    <property type="molecule type" value="Genomic_DNA"/>
</dbReference>
<dbReference type="AlphaFoldDB" id="A0AAV3UDI7"/>
<comment type="caution">
    <text evidence="2">The sequence shown here is derived from an EMBL/GenBank/DDBJ whole genome shotgun (WGS) entry which is preliminary data.</text>
</comment>
<keyword evidence="3" id="KW-1185">Reference proteome</keyword>
<feature type="compositionally biased region" description="Basic and acidic residues" evidence="1">
    <location>
        <begin position="168"/>
        <end position="182"/>
    </location>
</feature>
<accession>A0AAV3UDI7</accession>
<evidence type="ECO:0000313" key="3">
    <source>
        <dbReference type="Proteomes" id="UP001501729"/>
    </source>
</evidence>
<sequence length="194" mass="21351">MAVYYLVRIVPIVGLKLSDRYEHELFGPLVDDLSVADVRAVRNGKAVRSEESGHSGDSDESGDSVGVELRFDNDSTLDARIIGGTIRFGHTEDGETACNLVWTDDFDSPPKNIEASKIESEGSGTLRLEHRFDGDDLYLDGELRLRRIATVRGRELPLGVTSFTLPEESIRVEEGSAEKSDTDEAEPPRQSAVE</sequence>
<organism evidence="2 3">
    <name type="scientific">Haladaptatus pallidirubidus</name>
    <dbReference type="NCBI Taxonomy" id="1008152"/>
    <lineage>
        <taxon>Archaea</taxon>
        <taxon>Methanobacteriati</taxon>
        <taxon>Methanobacteriota</taxon>
        <taxon>Stenosarchaea group</taxon>
        <taxon>Halobacteria</taxon>
        <taxon>Halobacteriales</taxon>
        <taxon>Haladaptataceae</taxon>
        <taxon>Haladaptatus</taxon>
    </lineage>
</organism>
<gene>
    <name evidence="2" type="ORF">GCM10025751_10580</name>
</gene>
<name>A0AAV3UDI7_9EURY</name>
<evidence type="ECO:0000256" key="1">
    <source>
        <dbReference type="SAM" id="MobiDB-lite"/>
    </source>
</evidence>
<feature type="region of interest" description="Disordered" evidence="1">
    <location>
        <begin position="45"/>
        <end position="66"/>
    </location>
</feature>
<dbReference type="Proteomes" id="UP001501729">
    <property type="component" value="Unassembled WGS sequence"/>
</dbReference>
<evidence type="ECO:0000313" key="2">
    <source>
        <dbReference type="EMBL" id="GAA5044376.1"/>
    </source>
</evidence>
<feature type="region of interest" description="Disordered" evidence="1">
    <location>
        <begin position="166"/>
        <end position="194"/>
    </location>
</feature>
<reference evidence="2 3" key="1">
    <citation type="journal article" date="2019" name="Int. J. Syst. Evol. Microbiol.">
        <title>The Global Catalogue of Microorganisms (GCM) 10K type strain sequencing project: providing services to taxonomists for standard genome sequencing and annotation.</title>
        <authorList>
            <consortium name="The Broad Institute Genomics Platform"/>
            <consortium name="The Broad Institute Genome Sequencing Center for Infectious Disease"/>
            <person name="Wu L."/>
            <person name="Ma J."/>
        </authorList>
    </citation>
    <scope>NUCLEOTIDE SEQUENCE [LARGE SCALE GENOMIC DNA]</scope>
    <source>
        <strain evidence="2 3">JCM 17504</strain>
    </source>
</reference>